<dbReference type="Pfam" id="PF12802">
    <property type="entry name" value="MarR_2"/>
    <property type="match status" value="1"/>
</dbReference>
<evidence type="ECO:0000313" key="3">
    <source>
        <dbReference type="Proteomes" id="UP001147700"/>
    </source>
</evidence>
<dbReference type="EMBL" id="JAPCID010000016">
    <property type="protein sequence ID" value="MDA0138471.1"/>
    <property type="molecule type" value="Genomic_DNA"/>
</dbReference>
<dbReference type="InterPro" id="IPR000835">
    <property type="entry name" value="HTH_MarR-typ"/>
</dbReference>
<dbReference type="InterPro" id="IPR036388">
    <property type="entry name" value="WH-like_DNA-bd_sf"/>
</dbReference>
<sequence>MPEAQISPVANRLGAAALTLSDSIRDATEAATGMAGGLPAALVSLHEWADGRSVDVLAGALRVTHSRAVRVVDQLEASGLARREPDPADGRRALVRISPAGREVAERALAARAELLERVVADVDKRALDRVLDAILHATTTEVAAAARTCRLCDARACGHEERRCPVTRAADRYR</sequence>
<name>A0ABT4RJF1_9ACTN</name>
<dbReference type="PROSITE" id="PS50995">
    <property type="entry name" value="HTH_MARR_2"/>
    <property type="match status" value="1"/>
</dbReference>
<dbReference type="Gene3D" id="1.10.10.10">
    <property type="entry name" value="Winged helix-like DNA-binding domain superfamily/Winged helix DNA-binding domain"/>
    <property type="match status" value="1"/>
</dbReference>
<dbReference type="Proteomes" id="UP001147700">
    <property type="component" value="Unassembled WGS sequence"/>
</dbReference>
<organism evidence="2 3">
    <name type="scientific">Solirubrobacter deserti</name>
    <dbReference type="NCBI Taxonomy" id="2282478"/>
    <lineage>
        <taxon>Bacteria</taxon>
        <taxon>Bacillati</taxon>
        <taxon>Actinomycetota</taxon>
        <taxon>Thermoleophilia</taxon>
        <taxon>Solirubrobacterales</taxon>
        <taxon>Solirubrobacteraceae</taxon>
        <taxon>Solirubrobacter</taxon>
    </lineage>
</organism>
<dbReference type="InterPro" id="IPR039422">
    <property type="entry name" value="MarR/SlyA-like"/>
</dbReference>
<feature type="domain" description="HTH marR-type" evidence="1">
    <location>
        <begin position="6"/>
        <end position="137"/>
    </location>
</feature>
<comment type="caution">
    <text evidence="2">The sequence shown here is derived from an EMBL/GenBank/DDBJ whole genome shotgun (WGS) entry which is preliminary data.</text>
</comment>
<dbReference type="SUPFAM" id="SSF46785">
    <property type="entry name" value="Winged helix' DNA-binding domain"/>
    <property type="match status" value="1"/>
</dbReference>
<dbReference type="InterPro" id="IPR036390">
    <property type="entry name" value="WH_DNA-bd_sf"/>
</dbReference>
<dbReference type="PANTHER" id="PTHR33164">
    <property type="entry name" value="TRANSCRIPTIONAL REGULATOR, MARR FAMILY"/>
    <property type="match status" value="1"/>
</dbReference>
<keyword evidence="3" id="KW-1185">Reference proteome</keyword>
<protein>
    <submittedName>
        <fullName evidence="2">MarR family transcriptional regulator</fullName>
    </submittedName>
</protein>
<reference evidence="2" key="1">
    <citation type="submission" date="2022-10" db="EMBL/GenBank/DDBJ databases">
        <title>The WGS of Solirubrobacter sp. CPCC 204708.</title>
        <authorList>
            <person name="Jiang Z."/>
        </authorList>
    </citation>
    <scope>NUCLEOTIDE SEQUENCE</scope>
    <source>
        <strain evidence="2">CPCC 204708</strain>
    </source>
</reference>
<dbReference type="RefSeq" id="WP_202958480.1">
    <property type="nucleotide sequence ID" value="NZ_JAPCID010000016.1"/>
</dbReference>
<dbReference type="SMART" id="SM00347">
    <property type="entry name" value="HTH_MARR"/>
    <property type="match status" value="1"/>
</dbReference>
<dbReference type="PANTHER" id="PTHR33164:SF43">
    <property type="entry name" value="HTH-TYPE TRANSCRIPTIONAL REPRESSOR YETL"/>
    <property type="match status" value="1"/>
</dbReference>
<proteinExistence type="predicted"/>
<evidence type="ECO:0000313" key="2">
    <source>
        <dbReference type="EMBL" id="MDA0138471.1"/>
    </source>
</evidence>
<evidence type="ECO:0000259" key="1">
    <source>
        <dbReference type="PROSITE" id="PS50995"/>
    </source>
</evidence>
<gene>
    <name evidence="2" type="ORF">OJ962_13290</name>
</gene>
<accession>A0ABT4RJF1</accession>